<dbReference type="RefSeq" id="WP_062608963.1">
    <property type="nucleotide sequence ID" value="NZ_FCOX02000034.1"/>
</dbReference>
<dbReference type="PANTHER" id="PTHR23514">
    <property type="entry name" value="BYPASS OF STOP CODON PROTEIN 6"/>
    <property type="match status" value="1"/>
</dbReference>
<feature type="transmembrane region" description="Helical" evidence="5">
    <location>
        <begin position="172"/>
        <end position="190"/>
    </location>
</feature>
<keyword evidence="2 5" id="KW-0812">Transmembrane</keyword>
<evidence type="ECO:0000256" key="1">
    <source>
        <dbReference type="ARBA" id="ARBA00004141"/>
    </source>
</evidence>
<dbReference type="PANTHER" id="PTHR23514:SF13">
    <property type="entry name" value="INNER MEMBRANE PROTEIN YBJJ"/>
    <property type="match status" value="1"/>
</dbReference>
<dbReference type="InterPro" id="IPR036259">
    <property type="entry name" value="MFS_trans_sf"/>
</dbReference>
<feature type="transmembrane region" description="Helical" evidence="5">
    <location>
        <begin position="26"/>
        <end position="45"/>
    </location>
</feature>
<protein>
    <submittedName>
        <fullName evidence="6">Transport protein</fullName>
    </submittedName>
</protein>
<evidence type="ECO:0000256" key="5">
    <source>
        <dbReference type="SAM" id="Phobius"/>
    </source>
</evidence>
<keyword evidence="3 5" id="KW-1133">Transmembrane helix</keyword>
<comment type="subcellular location">
    <subcellularLocation>
        <location evidence="1">Membrane</location>
        <topology evidence="1">Multi-pass membrane protein</topology>
    </subcellularLocation>
</comment>
<reference evidence="6" key="1">
    <citation type="submission" date="2016-01" db="EMBL/GenBank/DDBJ databases">
        <authorList>
            <person name="Peeters C."/>
        </authorList>
    </citation>
    <scope>NUCLEOTIDE SEQUENCE</scope>
    <source>
        <strain evidence="6">LMG 29321</strain>
    </source>
</reference>
<name>A0A158DP96_9BURK</name>
<feature type="transmembrane region" description="Helical" evidence="5">
    <location>
        <begin position="334"/>
        <end position="358"/>
    </location>
</feature>
<proteinExistence type="predicted"/>
<dbReference type="GO" id="GO:0016020">
    <property type="term" value="C:membrane"/>
    <property type="evidence" value="ECO:0007669"/>
    <property type="project" value="UniProtKB-SubCell"/>
</dbReference>
<evidence type="ECO:0000256" key="4">
    <source>
        <dbReference type="ARBA" id="ARBA00023136"/>
    </source>
</evidence>
<dbReference type="OrthoDB" id="9810941at2"/>
<feature type="transmembrane region" description="Helical" evidence="5">
    <location>
        <begin position="86"/>
        <end position="104"/>
    </location>
</feature>
<feature type="transmembrane region" description="Helical" evidence="5">
    <location>
        <begin position="364"/>
        <end position="385"/>
    </location>
</feature>
<dbReference type="InterPro" id="IPR011701">
    <property type="entry name" value="MFS"/>
</dbReference>
<evidence type="ECO:0000256" key="2">
    <source>
        <dbReference type="ARBA" id="ARBA00022692"/>
    </source>
</evidence>
<dbReference type="GO" id="GO:0022857">
    <property type="term" value="F:transmembrane transporter activity"/>
    <property type="evidence" value="ECO:0007669"/>
    <property type="project" value="InterPro"/>
</dbReference>
<evidence type="ECO:0000313" key="6">
    <source>
        <dbReference type="EMBL" id="SAK96461.1"/>
    </source>
</evidence>
<dbReference type="InterPro" id="IPR051788">
    <property type="entry name" value="MFS_Transporter"/>
</dbReference>
<feature type="transmembrane region" description="Helical" evidence="5">
    <location>
        <begin position="303"/>
        <end position="322"/>
    </location>
</feature>
<feature type="transmembrane region" description="Helical" evidence="5">
    <location>
        <begin position="57"/>
        <end position="79"/>
    </location>
</feature>
<feature type="transmembrane region" description="Helical" evidence="5">
    <location>
        <begin position="211"/>
        <end position="230"/>
    </location>
</feature>
<feature type="transmembrane region" description="Helical" evidence="5">
    <location>
        <begin position="279"/>
        <end position="297"/>
    </location>
</feature>
<keyword evidence="4 5" id="KW-0472">Membrane</keyword>
<dbReference type="Proteomes" id="UP000071859">
    <property type="component" value="Unassembled WGS sequence"/>
</dbReference>
<dbReference type="Gene3D" id="1.20.1250.20">
    <property type="entry name" value="MFS general substrate transporter like domains"/>
    <property type="match status" value="2"/>
</dbReference>
<feature type="transmembrane region" description="Helical" evidence="5">
    <location>
        <begin position="110"/>
        <end position="133"/>
    </location>
</feature>
<sequence length="389" mass="39537">MNMRSTLSEPDAIAPGLPAARLATRLAFLVAGFGVACWAPLVPFAKQRLGVDDGVLGVLLLCIGLGSVIAMLVTGALSARYGSKPIIVAGGSGLAVVLPVLTLVDTPLTLGIALLAFGAFLGSLDVAMNIHAVDVERAEGRPLMSGFHALFSVGGFIGSTVMTFLLSLRIGTFASTLPCAVLMLVVIATARSRLLVSTHAKGDPLFALPHGIVLVLAGLAAITFLVEGALLDWSALLITGTELVSPAQGGLGYMFFSIAMTAGRLGGDALTARIGDRAMMFWGGLLATAGFVVLLTAPAVALAMGGFVLIGLGASNVVPVLFRRAGSQRAMPSTLAVSAITTTGYAGHLAGPAGVGFIAKAIGLPAAFWVLAVLLCLVPACARLVTRQP</sequence>
<dbReference type="CDD" id="cd17393">
    <property type="entry name" value="MFS_MosC_like"/>
    <property type="match status" value="1"/>
</dbReference>
<accession>A0A158DP96</accession>
<feature type="transmembrane region" description="Helical" evidence="5">
    <location>
        <begin position="145"/>
        <end position="166"/>
    </location>
</feature>
<dbReference type="AlphaFoldDB" id="A0A158DP96"/>
<dbReference type="EMBL" id="FCOX02000034">
    <property type="protein sequence ID" value="SAK96461.1"/>
    <property type="molecule type" value="Genomic_DNA"/>
</dbReference>
<evidence type="ECO:0000256" key="3">
    <source>
        <dbReference type="ARBA" id="ARBA00022989"/>
    </source>
</evidence>
<dbReference type="SUPFAM" id="SSF103473">
    <property type="entry name" value="MFS general substrate transporter"/>
    <property type="match status" value="1"/>
</dbReference>
<comment type="caution">
    <text evidence="6">The sequence shown here is derived from an EMBL/GenBank/DDBJ whole genome shotgun (WGS) entry which is preliminary data.</text>
</comment>
<evidence type="ECO:0000313" key="7">
    <source>
        <dbReference type="Proteomes" id="UP000071859"/>
    </source>
</evidence>
<keyword evidence="7" id="KW-1185">Reference proteome</keyword>
<organism evidence="6 7">
    <name type="scientific">Caballeronia calidae</name>
    <dbReference type="NCBI Taxonomy" id="1777139"/>
    <lineage>
        <taxon>Bacteria</taxon>
        <taxon>Pseudomonadati</taxon>
        <taxon>Pseudomonadota</taxon>
        <taxon>Betaproteobacteria</taxon>
        <taxon>Burkholderiales</taxon>
        <taxon>Burkholderiaceae</taxon>
        <taxon>Caballeronia</taxon>
    </lineage>
</organism>
<gene>
    <name evidence="6" type="ORF">AWB78_05438</name>
</gene>
<dbReference type="Pfam" id="PF07690">
    <property type="entry name" value="MFS_1"/>
    <property type="match status" value="1"/>
</dbReference>